<dbReference type="EMBL" id="HBEL01005129">
    <property type="protein sequence ID" value="CAD8406343.1"/>
    <property type="molecule type" value="Transcribed_RNA"/>
</dbReference>
<sequence length="171" mass="19070">MTIIRIRFTEALFIFMILLPLVISLRQPTKTSLLSRRSFFPSLVFTAVARPRRSWGGGWESYKAASSTATTAEIIAEATEKATDLLVETLPSGPSALPPLDARSMARECYLECFKKFGDSIVPATEYDVSVYCTSRCFETVATRAFGLQRGSEEFCRAYVVATELEFYGCE</sequence>
<evidence type="ECO:0000313" key="1">
    <source>
        <dbReference type="EMBL" id="CAD8406343.1"/>
    </source>
</evidence>
<proteinExistence type="predicted"/>
<accession>A0A7S0G7D0</accession>
<protein>
    <submittedName>
        <fullName evidence="1">Uncharacterized protein</fullName>
    </submittedName>
</protein>
<name>A0A7S0G7D0_9STRA</name>
<organism evidence="1">
    <name type="scientific">Proboscia inermis</name>
    <dbReference type="NCBI Taxonomy" id="420281"/>
    <lineage>
        <taxon>Eukaryota</taxon>
        <taxon>Sar</taxon>
        <taxon>Stramenopiles</taxon>
        <taxon>Ochrophyta</taxon>
        <taxon>Bacillariophyta</taxon>
        <taxon>Coscinodiscophyceae</taxon>
        <taxon>Rhizosoleniophycidae</taxon>
        <taxon>Rhizosoleniales</taxon>
        <taxon>Rhizosoleniaceae</taxon>
        <taxon>Proboscia</taxon>
    </lineage>
</organism>
<dbReference type="AlphaFoldDB" id="A0A7S0G7D0"/>
<reference evidence="1" key="1">
    <citation type="submission" date="2021-01" db="EMBL/GenBank/DDBJ databases">
        <authorList>
            <person name="Corre E."/>
            <person name="Pelletier E."/>
            <person name="Niang G."/>
            <person name="Scheremetjew M."/>
            <person name="Finn R."/>
            <person name="Kale V."/>
            <person name="Holt S."/>
            <person name="Cochrane G."/>
            <person name="Meng A."/>
            <person name="Brown T."/>
            <person name="Cohen L."/>
        </authorList>
    </citation>
    <scope>NUCLEOTIDE SEQUENCE</scope>
    <source>
        <strain evidence="1">CCAP1064/1</strain>
    </source>
</reference>
<gene>
    <name evidence="1" type="ORF">PINE0816_LOCUS2459</name>
</gene>